<comment type="similarity">
    <text evidence="1">Belongs to the protein kinase superfamily. CAMK Ser/Thr protein kinase family. NIM1 subfamily.</text>
</comment>
<feature type="compositionally biased region" description="Polar residues" evidence="11">
    <location>
        <begin position="62"/>
        <end position="78"/>
    </location>
</feature>
<dbReference type="InterPro" id="IPR011009">
    <property type="entry name" value="Kinase-like_dom_sf"/>
</dbReference>
<evidence type="ECO:0000256" key="6">
    <source>
        <dbReference type="ARBA" id="ARBA00022741"/>
    </source>
</evidence>
<name>A0ABR1SF02_9PEZI</name>
<feature type="compositionally biased region" description="Polar residues" evidence="11">
    <location>
        <begin position="1006"/>
        <end position="1028"/>
    </location>
</feature>
<dbReference type="InterPro" id="IPR000719">
    <property type="entry name" value="Prot_kinase_dom"/>
</dbReference>
<sequence>MDNRDMRRSQHARPPLSDATHRVVNASTYYSEKPISQARRGEESGPKNRSSSRGPRGHRQTAVPQGETTVPTRVSASAVSHGVPGPQTEPNADKRNSQISTSSGASSSKRKTHVGPWHLGKTLGKGSAGRVRLARHSETGDDAAVKILPKHGVRLTQAGSLQDIDAWDQSKDEFKRQNRMPLSIEREVALLKLIDHPNIMKIYDIWENRSEIYLVLEYVNHGDLFEYINEYQCLREDETVFFFRQIISALDYCHSFNICHRDLKPENILISNTGQIKIADFGMAAIHQGPTHWLQTACGSPHYAAPELVNQNRGYLGHKVDVWSAGVILYACLCGRLPFDDREGNLKRLLHKAQLGRYSEPEHLSWASRDLIRRMLQPNPDRRICIRDIWEHDLITAYDAFDDLKQLSKDDFQLDAIRHGGRQTQVALEDVDLDIVRQLKSMWHTFSEEKIIEELIGEESSDKKLFYHLLLRYMEKQLENYRCNIPHSPSDFHHLQPATWKRKLTTLEFPGRPGRVPSRFTVISNVATDENGMETATDAGGTIRSYDPFKSSRIMGENEASHAKITVHRNGSIAKSSIRLTNGGRIRSGSVRSGSTYSRNARYNRRLATTPGLHSTRRSLTSLRSGDGTPYKRNASRHKRGVDFSRVRKPTGTRPDSSSKGTESICGDDATYTQAHEPYGSPIRHSKRLRETARGNHGSKTMTELSRANDTGLVWNDELRHFSHSIAKDCDQAFNSSLLLPESGDEASMESSPMPVSSMGTYQDARSLSVAMETPTPPQNNGRAALRGPRQWDTRPLPPAPPPTESKLHEVTMAKKRMERSHTKSNEFKGHVDRMVSNLNKLVPSSKKAEEDRRTVSAPIYSRYSTQWGKDTVPLPSIHEAQHVNARNSSAPVPGRITSSTSTDDKALEYLARQENTIRVVESPSVKRSPVKAPAPLNIRKCSANSGAQAQQEVNLRQQFAHDELTKTIPEEPATLSQRSSSGGVRKKSSWFKRASKDKEDVFKSHQGSTFEHSAELSYTESSVSSVPTMPPNKKKSFSFAFWRSSRDEEQMQLSLAGPEYDDSPSPENARMYNHPSRPHRVDKRNESVAARNIEPQQNWLARLFRVKPATGHLCFNISRRRARQEIAILLKEWRRYGIRDVQVDKDRNIVFGRVGFHNYLNMKEVSFAAEIMTVIEHGKRNPLSIVRFTQERGAASSFHKVVETMHAVFDVRNLLVTDKRKVKMMIKTLNA</sequence>
<evidence type="ECO:0000256" key="5">
    <source>
        <dbReference type="ARBA" id="ARBA00022679"/>
    </source>
</evidence>
<feature type="domain" description="Protein kinase" evidence="12">
    <location>
        <begin position="117"/>
        <end position="395"/>
    </location>
</feature>
<feature type="region of interest" description="Disordered" evidence="11">
    <location>
        <begin position="1"/>
        <end position="136"/>
    </location>
</feature>
<dbReference type="Pfam" id="PF00069">
    <property type="entry name" value="Pkinase"/>
    <property type="match status" value="1"/>
</dbReference>
<comment type="caution">
    <text evidence="13">The sequence shown here is derived from an EMBL/GenBank/DDBJ whole genome shotgun (WGS) entry which is preliminary data.</text>
</comment>
<evidence type="ECO:0000256" key="10">
    <source>
        <dbReference type="ARBA" id="ARBA00048679"/>
    </source>
</evidence>
<evidence type="ECO:0000256" key="7">
    <source>
        <dbReference type="ARBA" id="ARBA00022777"/>
    </source>
</evidence>
<evidence type="ECO:0000259" key="12">
    <source>
        <dbReference type="PROSITE" id="PS50011"/>
    </source>
</evidence>
<dbReference type="InterPro" id="IPR043024">
    <property type="entry name" value="KA1_sf_fungal"/>
</dbReference>
<dbReference type="Proteomes" id="UP001396898">
    <property type="component" value="Unassembled WGS sequence"/>
</dbReference>
<evidence type="ECO:0000256" key="1">
    <source>
        <dbReference type="ARBA" id="ARBA00010791"/>
    </source>
</evidence>
<evidence type="ECO:0000256" key="11">
    <source>
        <dbReference type="SAM" id="MobiDB-lite"/>
    </source>
</evidence>
<dbReference type="PROSITE" id="PS00108">
    <property type="entry name" value="PROTEIN_KINASE_ST"/>
    <property type="match status" value="1"/>
</dbReference>
<evidence type="ECO:0000313" key="14">
    <source>
        <dbReference type="Proteomes" id="UP001396898"/>
    </source>
</evidence>
<dbReference type="PROSITE" id="PS50011">
    <property type="entry name" value="PROTEIN_KINASE_DOM"/>
    <property type="match status" value="1"/>
</dbReference>
<comment type="catalytic activity">
    <reaction evidence="10">
        <text>L-seryl-[protein] + ATP = O-phospho-L-seryl-[protein] + ADP + H(+)</text>
        <dbReference type="Rhea" id="RHEA:17989"/>
        <dbReference type="Rhea" id="RHEA-COMP:9863"/>
        <dbReference type="Rhea" id="RHEA-COMP:11604"/>
        <dbReference type="ChEBI" id="CHEBI:15378"/>
        <dbReference type="ChEBI" id="CHEBI:29999"/>
        <dbReference type="ChEBI" id="CHEBI:30616"/>
        <dbReference type="ChEBI" id="CHEBI:83421"/>
        <dbReference type="ChEBI" id="CHEBI:456216"/>
        <dbReference type="EC" id="2.7.11.1"/>
    </reaction>
</comment>
<dbReference type="SMART" id="SM00220">
    <property type="entry name" value="S_TKc"/>
    <property type="match status" value="1"/>
</dbReference>
<keyword evidence="6" id="KW-0547">Nucleotide-binding</keyword>
<feature type="region of interest" description="Disordered" evidence="11">
    <location>
        <begin position="772"/>
        <end position="807"/>
    </location>
</feature>
<proteinExistence type="inferred from homology"/>
<feature type="compositionally biased region" description="Basic residues" evidence="11">
    <location>
        <begin position="985"/>
        <end position="994"/>
    </location>
</feature>
<reference evidence="13 14" key="1">
    <citation type="submission" date="2023-01" db="EMBL/GenBank/DDBJ databases">
        <title>Analysis of 21 Apiospora genomes using comparative genomics revels a genus with tremendous synthesis potential of carbohydrate active enzymes and secondary metabolites.</title>
        <authorList>
            <person name="Sorensen T."/>
        </authorList>
    </citation>
    <scope>NUCLEOTIDE SEQUENCE [LARGE SCALE GENOMIC DNA]</scope>
    <source>
        <strain evidence="13 14">CBS 20057</strain>
    </source>
</reference>
<dbReference type="Gene3D" id="1.10.510.10">
    <property type="entry name" value="Transferase(Phosphotransferase) domain 1"/>
    <property type="match status" value="1"/>
</dbReference>
<evidence type="ECO:0000256" key="9">
    <source>
        <dbReference type="ARBA" id="ARBA00047899"/>
    </source>
</evidence>
<keyword evidence="7" id="KW-0418">Kinase</keyword>
<dbReference type="EMBL" id="JAQQWI010000006">
    <property type="protein sequence ID" value="KAK8032881.1"/>
    <property type="molecule type" value="Genomic_DNA"/>
</dbReference>
<feature type="region of interest" description="Disordered" evidence="11">
    <location>
        <begin position="966"/>
        <end position="1033"/>
    </location>
</feature>
<keyword evidence="14" id="KW-1185">Reference proteome</keyword>
<evidence type="ECO:0000313" key="13">
    <source>
        <dbReference type="EMBL" id="KAK8032881.1"/>
    </source>
</evidence>
<keyword evidence="5" id="KW-0808">Transferase</keyword>
<feature type="region of interest" description="Disordered" evidence="11">
    <location>
        <begin position="609"/>
        <end position="705"/>
    </location>
</feature>
<dbReference type="InterPro" id="IPR008271">
    <property type="entry name" value="Ser/Thr_kinase_AS"/>
</dbReference>
<evidence type="ECO:0000256" key="3">
    <source>
        <dbReference type="ARBA" id="ARBA00022527"/>
    </source>
</evidence>
<keyword evidence="8" id="KW-0067">ATP-binding</keyword>
<dbReference type="SUPFAM" id="SSF56112">
    <property type="entry name" value="Protein kinase-like (PK-like)"/>
    <property type="match status" value="1"/>
</dbReference>
<evidence type="ECO:0000256" key="8">
    <source>
        <dbReference type="ARBA" id="ARBA00022840"/>
    </source>
</evidence>
<evidence type="ECO:0000256" key="4">
    <source>
        <dbReference type="ARBA" id="ARBA00022553"/>
    </source>
</evidence>
<comment type="catalytic activity">
    <reaction evidence="9">
        <text>L-threonyl-[protein] + ATP = O-phospho-L-threonyl-[protein] + ADP + H(+)</text>
        <dbReference type="Rhea" id="RHEA:46608"/>
        <dbReference type="Rhea" id="RHEA-COMP:11060"/>
        <dbReference type="Rhea" id="RHEA-COMP:11605"/>
        <dbReference type="ChEBI" id="CHEBI:15378"/>
        <dbReference type="ChEBI" id="CHEBI:30013"/>
        <dbReference type="ChEBI" id="CHEBI:30616"/>
        <dbReference type="ChEBI" id="CHEBI:61977"/>
        <dbReference type="ChEBI" id="CHEBI:456216"/>
        <dbReference type="EC" id="2.7.11.1"/>
    </reaction>
</comment>
<evidence type="ECO:0000256" key="2">
    <source>
        <dbReference type="ARBA" id="ARBA00012513"/>
    </source>
</evidence>
<feature type="compositionally biased region" description="Low complexity" evidence="11">
    <location>
        <begin position="97"/>
        <end position="107"/>
    </location>
</feature>
<organism evidence="13 14">
    <name type="scientific">Apiospora marii</name>
    <dbReference type="NCBI Taxonomy" id="335849"/>
    <lineage>
        <taxon>Eukaryota</taxon>
        <taxon>Fungi</taxon>
        <taxon>Dikarya</taxon>
        <taxon>Ascomycota</taxon>
        <taxon>Pezizomycotina</taxon>
        <taxon>Sordariomycetes</taxon>
        <taxon>Xylariomycetidae</taxon>
        <taxon>Amphisphaeriales</taxon>
        <taxon>Apiosporaceae</taxon>
        <taxon>Apiospora</taxon>
    </lineage>
</organism>
<dbReference type="PANTHER" id="PTHR24346">
    <property type="entry name" value="MAP/MICROTUBULE AFFINITY-REGULATING KINASE"/>
    <property type="match status" value="1"/>
</dbReference>
<dbReference type="EC" id="2.7.11.1" evidence="2"/>
<dbReference type="PANTHER" id="PTHR24346:SF110">
    <property type="entry name" value="NON-SPECIFIC SERINE_THREONINE PROTEIN KINASE"/>
    <property type="match status" value="1"/>
</dbReference>
<accession>A0ABR1SF02</accession>
<feature type="compositionally biased region" description="Basic and acidic residues" evidence="11">
    <location>
        <begin position="995"/>
        <end position="1004"/>
    </location>
</feature>
<keyword evidence="3" id="KW-0723">Serine/threonine-protein kinase</keyword>
<gene>
    <name evidence="13" type="ORF">PG991_002279</name>
</gene>
<dbReference type="Pfam" id="PF16797">
    <property type="entry name" value="Fungal_KA1"/>
    <property type="match status" value="1"/>
</dbReference>
<protein>
    <recommendedName>
        <fullName evidence="2">non-specific serine/threonine protein kinase</fullName>
        <ecNumber evidence="2">2.7.11.1</ecNumber>
    </recommendedName>
</protein>
<keyword evidence="4" id="KW-0597">Phosphoprotein</keyword>
<dbReference type="InterPro" id="IPR031850">
    <property type="entry name" value="Fungal_KA1_dom"/>
</dbReference>
<dbReference type="Gene3D" id="3.30.310.220">
    <property type="entry name" value="Fungal kinase associated-1 domain"/>
    <property type="match status" value="1"/>
</dbReference>